<reference evidence="2 3" key="1">
    <citation type="submission" date="2018-10" db="EMBL/GenBank/DDBJ databases">
        <title>Genomic Encyclopedia of Archaeal and Bacterial Type Strains, Phase II (KMG-II): from individual species to whole genera.</title>
        <authorList>
            <person name="Goeker M."/>
        </authorList>
    </citation>
    <scope>NUCLEOTIDE SEQUENCE [LARGE SCALE GENOMIC DNA]</scope>
    <source>
        <strain evidence="2 3">DSM 14954</strain>
    </source>
</reference>
<evidence type="ECO:0000313" key="3">
    <source>
        <dbReference type="Proteomes" id="UP000278962"/>
    </source>
</evidence>
<dbReference type="AlphaFoldDB" id="A0A660L862"/>
<feature type="domain" description="Alpha-galactosidase NEW3" evidence="1">
    <location>
        <begin position="338"/>
        <end position="411"/>
    </location>
</feature>
<evidence type="ECO:0000313" key="2">
    <source>
        <dbReference type="EMBL" id="RKQ90699.1"/>
    </source>
</evidence>
<organism evidence="2 3">
    <name type="scientific">Solirubrobacter pauli</name>
    <dbReference type="NCBI Taxonomy" id="166793"/>
    <lineage>
        <taxon>Bacteria</taxon>
        <taxon>Bacillati</taxon>
        <taxon>Actinomycetota</taxon>
        <taxon>Thermoleophilia</taxon>
        <taxon>Solirubrobacterales</taxon>
        <taxon>Solirubrobacteraceae</taxon>
        <taxon>Solirubrobacter</taxon>
    </lineage>
</organism>
<sequence length="1155" mass="120532">MAIGLWAAPAATAAPYTASSAVKINVMGEWAHPDDDTSIIGPCGVWHERYDTRCGIIMVTRGEGGGNATGTEIGPQLGLRRENEDRVAHYRSGTIDIFNIDSVDFFYNTSAPLTQFFWGNETLRRITRIIRMTQPDVYIGFTPSLNAGHGNHQQAGRYIWEGVKAAADPTMFPEQLTGPNALSTWQVKKIFSGGSTTGTGGTTTEADCTTGFIPAATNVDTVAGVWTGYASPYKWPAGNVQGQPAGSAKTWAQVAAEGSRAYPTQSRVMFNTLQAPGCSRFGMTDSYVPFEPNVSPDGSANPLAGKDDAILYGATKAAPNGLPLGTLEYLSFSRFFNTPGTPFQATLNLKAGGGALAAGTVALTLPAGWTADATSKPVAAIADGTSNTVQFTITPPNDAAVDAMYKIAARYTAGGKTGYTDDTVRLVSPAEGRYQRFGKWLEYDNWLQNTAPAALRVGRSAALGTIVMGETASFPVNVHNWSDTPQSGTVSLTLPGNFTATQTSLPYGPIAPGGDATVTFSVTNTDTTLPANQVSNITVTTTNSTRGPGAETVGMSILPKTTINQAPATPALDGVDSPGEYAGSLLDIGRIWEGGTNCPAAGFGTDCGTSGEVGGPTSTYARVAYRDDALFFFIRVRDEFQSYAVKPEECVAHWLADSVEILIDPRGRASENAMDTANTFKLGIFPFTNDPTGSNGNGVNGPCWSRDADNHQGFSTGPLAATVDDAPNAPGVQVYSSAKWVGNNDTGTSHAYEGGGYTLEVKIPMSVLPAAIDPNRVSLNITPYDNDNTAAAGTTTLRHIDNSARLAWSTFGSVQSDPYRWGRATLPGYTPPADRPTAYRTPNVSHPNLDGAASPQTIAQSARNGVPISGREPAPEARGLKINGATVSGTTVNLNVTAGAAGTARLYLYDVNPIDGNKSYTRVWNTSCNPATNPAPDYGLSACGAADGTTPPWAPDMMGAIKASRTVAVTAGTQTITLTGATAAQLSSGASLLVSFVNASNEVQAFDVPIKATSGDGTVGGTVPATLSLALDGPVTFGAFTPGLPKTYLAGTKATVTSTAGDALLSVSDTGPNPGYLVNGAFKLAEPLQARARNASNTGTAFNNVGSSLNLLMWNGPVSNDRVDLEFSQLIKANDPLRTGTYAKTLTFTLSTTQP</sequence>
<proteinExistence type="predicted"/>
<dbReference type="InterPro" id="IPR024078">
    <property type="entry name" value="LmbE-like_dom_sf"/>
</dbReference>
<dbReference type="SUPFAM" id="SSF49344">
    <property type="entry name" value="CBD9-like"/>
    <property type="match status" value="1"/>
</dbReference>
<dbReference type="SUPFAM" id="SSF102588">
    <property type="entry name" value="LmbE-like"/>
    <property type="match status" value="1"/>
</dbReference>
<dbReference type="Pfam" id="PF10633">
    <property type="entry name" value="NPCBM_assoc"/>
    <property type="match status" value="1"/>
</dbReference>
<dbReference type="InterPro" id="IPR003737">
    <property type="entry name" value="GlcNAc_PI_deacetylase-related"/>
</dbReference>
<dbReference type="Proteomes" id="UP000278962">
    <property type="component" value="Unassembled WGS sequence"/>
</dbReference>
<comment type="caution">
    <text evidence="2">The sequence shown here is derived from an EMBL/GenBank/DDBJ whole genome shotgun (WGS) entry which is preliminary data.</text>
</comment>
<name>A0A660L862_9ACTN</name>
<dbReference type="EMBL" id="RBIL01000001">
    <property type="protein sequence ID" value="RKQ90699.1"/>
    <property type="molecule type" value="Genomic_DNA"/>
</dbReference>
<accession>A0A660L862</accession>
<protein>
    <submittedName>
        <fullName evidence="2">Alpha-galactosidase-like protein</fullName>
    </submittedName>
</protein>
<dbReference type="GO" id="GO:0016137">
    <property type="term" value="P:glycoside metabolic process"/>
    <property type="evidence" value="ECO:0007669"/>
    <property type="project" value="UniProtKB-ARBA"/>
</dbReference>
<gene>
    <name evidence="2" type="ORF">C8N24_0512</name>
</gene>
<dbReference type="Gene3D" id="2.60.40.1190">
    <property type="match status" value="1"/>
</dbReference>
<dbReference type="InterPro" id="IPR018905">
    <property type="entry name" value="A-galactase_NEW3"/>
</dbReference>
<evidence type="ECO:0000259" key="1">
    <source>
        <dbReference type="Pfam" id="PF10633"/>
    </source>
</evidence>
<keyword evidence="3" id="KW-1185">Reference proteome</keyword>
<dbReference type="Pfam" id="PF02585">
    <property type="entry name" value="PIG-L"/>
    <property type="match status" value="1"/>
</dbReference>
<dbReference type="Gene3D" id="3.40.50.10320">
    <property type="entry name" value="LmbE-like"/>
    <property type="match status" value="1"/>
</dbReference>